<dbReference type="Proteomes" id="UP000279271">
    <property type="component" value="Unassembled WGS sequence"/>
</dbReference>
<comment type="caution">
    <text evidence="6">Lacks conserved residue(s) required for the propagation of feature annotation.</text>
</comment>
<keyword evidence="4 6" id="KW-1133">Transmembrane helix</keyword>
<keyword evidence="10" id="KW-1185">Reference proteome</keyword>
<dbReference type="OrthoDB" id="10267969at2759"/>
<keyword evidence="3 6" id="KW-0812">Transmembrane</keyword>
<dbReference type="eggNOG" id="KOG1944">
    <property type="taxonomic scope" value="Eukaryota"/>
</dbReference>
<reference evidence="9" key="4">
    <citation type="submission" date="2018-10" db="EMBL/GenBank/DDBJ databases">
        <authorList>
            <person name="Hovde B."/>
            <person name="Zhang X."/>
        </authorList>
    </citation>
    <scope>NUCLEOTIDE SEQUENCE [LARGE SCALE GENOMIC DNA]</scope>
    <source>
        <strain evidence="9">UTEX 25</strain>
    </source>
</reference>
<evidence type="ECO:0000256" key="4">
    <source>
        <dbReference type="ARBA" id="ARBA00022989"/>
    </source>
</evidence>
<dbReference type="STRING" id="3075.A0A087SIL0"/>
<comment type="subcellular location">
    <subcellularLocation>
        <location evidence="1">Membrane</location>
        <topology evidence="1">Multi-pass membrane protein</topology>
    </subcellularLocation>
</comment>
<dbReference type="EMBL" id="GDKF01005575">
    <property type="protein sequence ID" value="JAT73047.1"/>
    <property type="molecule type" value="Transcribed_RNA"/>
</dbReference>
<evidence type="ECO:0000313" key="7">
    <source>
        <dbReference type="EMBL" id="JAT73047.1"/>
    </source>
</evidence>
<dbReference type="EMBL" id="QOKY01000173">
    <property type="protein sequence ID" value="RMZ54687.1"/>
    <property type="molecule type" value="Genomic_DNA"/>
</dbReference>
<dbReference type="InterPro" id="IPR007248">
    <property type="entry name" value="Mpv17_PMP22"/>
</dbReference>
<feature type="transmembrane region" description="Helical" evidence="6">
    <location>
        <begin position="159"/>
        <end position="177"/>
    </location>
</feature>
<evidence type="ECO:0000313" key="10">
    <source>
        <dbReference type="Proteomes" id="UP000028924"/>
    </source>
</evidence>
<evidence type="ECO:0000256" key="5">
    <source>
        <dbReference type="ARBA" id="ARBA00023136"/>
    </source>
</evidence>
<name>A0A087SIL0_AUXPR</name>
<dbReference type="PANTHER" id="PTHR11266">
    <property type="entry name" value="PEROXISOMAL MEMBRANE PROTEIN 2, PXMP2 MPV17"/>
    <property type="match status" value="1"/>
</dbReference>
<dbReference type="RefSeq" id="XP_011398460.1">
    <property type="nucleotide sequence ID" value="XM_011400158.1"/>
</dbReference>
<dbReference type="KEGG" id="apro:F751_0591"/>
<evidence type="ECO:0000313" key="8">
    <source>
        <dbReference type="EMBL" id="KFM25564.1"/>
    </source>
</evidence>
<dbReference type="PANTHER" id="PTHR11266:SF46">
    <property type="entry name" value="OS08G0566900 PROTEIN"/>
    <property type="match status" value="1"/>
</dbReference>
<gene>
    <name evidence="9" type="ORF">APUTEX25_003065</name>
    <name evidence="8" type="ORF">F751_0591</name>
    <name evidence="7" type="ORF">g.689</name>
</gene>
<evidence type="ECO:0000256" key="1">
    <source>
        <dbReference type="ARBA" id="ARBA00004141"/>
    </source>
</evidence>
<dbReference type="GO" id="GO:0016020">
    <property type="term" value="C:membrane"/>
    <property type="evidence" value="ECO:0007669"/>
    <property type="project" value="UniProtKB-SubCell"/>
</dbReference>
<dbReference type="GO" id="GO:0005737">
    <property type="term" value="C:cytoplasm"/>
    <property type="evidence" value="ECO:0007669"/>
    <property type="project" value="TreeGrafter"/>
</dbReference>
<evidence type="ECO:0000313" key="9">
    <source>
        <dbReference type="EMBL" id="RMZ54687.1"/>
    </source>
</evidence>
<dbReference type="Pfam" id="PF04117">
    <property type="entry name" value="Mpv17_PMP22"/>
    <property type="match status" value="1"/>
</dbReference>
<keyword evidence="5 6" id="KW-0472">Membrane</keyword>
<reference evidence="11" key="3">
    <citation type="journal article" date="2018" name="Algal Res.">
        <title>Characterization of plant carbon substrate utilization by Auxenochlorella protothecoides.</title>
        <authorList>
            <person name="Vogler B.W."/>
            <person name="Starkenburg S.R."/>
            <person name="Sudasinghe N."/>
            <person name="Schambach J.Y."/>
            <person name="Rollin J.A."/>
            <person name="Pattathil S."/>
            <person name="Barry A.N."/>
        </authorList>
    </citation>
    <scope>NUCLEOTIDE SEQUENCE [LARGE SCALE GENOMIC DNA]</scope>
    <source>
        <strain evidence="11">UTEX 25</strain>
    </source>
</reference>
<comment type="similarity">
    <text evidence="2 6">Belongs to the peroxisomal membrane protein PXMP2/4 family.</text>
</comment>
<dbReference type="Proteomes" id="UP000028924">
    <property type="component" value="Unassembled WGS sequence"/>
</dbReference>
<reference evidence="9" key="5">
    <citation type="submission" date="2018-11" db="EMBL/GenBank/DDBJ databases">
        <title>Characterization of plant carbon substrate utilization by Auxenochlorella protothecoides.</title>
        <authorList>
            <person name="Vogler B.W."/>
            <person name="Starkenburg S.R."/>
            <person name="Sudasinghe N."/>
            <person name="Schambach J.Y."/>
            <person name="Rollin J.A."/>
            <person name="Pattathil S."/>
            <person name="Barry A.N."/>
        </authorList>
    </citation>
    <scope>NUCLEOTIDE SEQUENCE [LARGE SCALE GENOMIC DNA]</scope>
    <source>
        <strain evidence="9">UTEX 25</strain>
    </source>
</reference>
<reference evidence="8 10" key="1">
    <citation type="journal article" date="2014" name="BMC Genomics">
        <title>Oil accumulation mechanisms of the oleaginous microalga Chlorella protothecoides revealed through its genome, transcriptomes, and proteomes.</title>
        <authorList>
            <person name="Gao C."/>
            <person name="Wang Y."/>
            <person name="Shen Y."/>
            <person name="Yan D."/>
            <person name="He X."/>
            <person name="Dai J."/>
            <person name="Wu Q."/>
        </authorList>
    </citation>
    <scope>NUCLEOTIDE SEQUENCE [LARGE SCALE GENOMIC DNA]</scope>
    <source>
        <strain evidence="8 10">0710</strain>
    </source>
</reference>
<dbReference type="GeneID" id="23611982"/>
<protein>
    <submittedName>
        <fullName evidence="8">Peroxisomal membrane protein PMP22</fullName>
    </submittedName>
</protein>
<proteinExistence type="inferred from homology"/>
<reference evidence="7" key="2">
    <citation type="submission" date="2015-08" db="EMBL/GenBank/DDBJ databases">
        <authorList>
            <person name="Babu N.S."/>
            <person name="Beckwith C.J."/>
            <person name="Beseler K.G."/>
            <person name="Brison A."/>
            <person name="Carone J.V."/>
            <person name="Caskin T.P."/>
            <person name="Diamond M."/>
            <person name="Durham M.E."/>
            <person name="Foxe J.M."/>
            <person name="Go M."/>
            <person name="Henderson B.A."/>
            <person name="Jones I.B."/>
            <person name="McGettigan J.A."/>
            <person name="Micheletti S.J."/>
            <person name="Nasrallah M.E."/>
            <person name="Ortiz D."/>
            <person name="Piller C.R."/>
            <person name="Privatt S.R."/>
            <person name="Schneider S.L."/>
            <person name="Sharp S."/>
            <person name="Smith T.C."/>
            <person name="Stanton J.D."/>
            <person name="Ullery H.E."/>
            <person name="Wilson R.J."/>
            <person name="Serrano M.G."/>
            <person name="Buck G."/>
            <person name="Lee V."/>
            <person name="Wang Y."/>
            <person name="Carvalho R."/>
            <person name="Voegtly L."/>
            <person name="Shi R."/>
            <person name="Duckworth R."/>
            <person name="Johnson A."/>
            <person name="Loviza R."/>
            <person name="Walstead R."/>
            <person name="Shah Z."/>
            <person name="Kiflezghi M."/>
            <person name="Wade K."/>
            <person name="Ball S.L."/>
            <person name="Bradley K.W."/>
            <person name="Asai D.J."/>
            <person name="Bowman C.A."/>
            <person name="Russell D.A."/>
            <person name="Pope W.H."/>
            <person name="Jacobs-Sera D."/>
            <person name="Hendrix R.W."/>
            <person name="Hatfull G.F."/>
        </authorList>
    </citation>
    <scope>NUCLEOTIDE SEQUENCE</scope>
</reference>
<organism evidence="8 10">
    <name type="scientific">Auxenochlorella protothecoides</name>
    <name type="common">Green microalga</name>
    <name type="synonym">Chlorella protothecoides</name>
    <dbReference type="NCBI Taxonomy" id="3075"/>
    <lineage>
        <taxon>Eukaryota</taxon>
        <taxon>Viridiplantae</taxon>
        <taxon>Chlorophyta</taxon>
        <taxon>core chlorophytes</taxon>
        <taxon>Trebouxiophyceae</taxon>
        <taxon>Chlorellales</taxon>
        <taxon>Chlorellaceae</taxon>
        <taxon>Auxenochlorella</taxon>
    </lineage>
</organism>
<evidence type="ECO:0000256" key="3">
    <source>
        <dbReference type="ARBA" id="ARBA00022692"/>
    </source>
</evidence>
<evidence type="ECO:0000256" key="6">
    <source>
        <dbReference type="RuleBase" id="RU363053"/>
    </source>
</evidence>
<accession>A0A087SIL0</accession>
<dbReference type="AlphaFoldDB" id="A0A087SIL0"/>
<evidence type="ECO:0000256" key="2">
    <source>
        <dbReference type="ARBA" id="ARBA00006824"/>
    </source>
</evidence>
<evidence type="ECO:0000313" key="11">
    <source>
        <dbReference type="Proteomes" id="UP000279271"/>
    </source>
</evidence>
<dbReference type="EMBL" id="KL662119">
    <property type="protein sequence ID" value="KFM25564.1"/>
    <property type="molecule type" value="Genomic_DNA"/>
</dbReference>
<sequence length="189" mass="21536">MADLLTLAWKRYLYGLHYHPIKTKAVTAGTLAALADLVSQRIAGAGSIKWRRTALLALYGLLYSGPCSHFWQYYLEKLFPDKQDPLRIVKKVVVDQLVYAPFQNVVVLAYLAKVVEGLPLAATIAKLKVQWPTVQAMGWRFWPLAQYINQKYFPLQLRVMWLNIVAFLWGIFIMVSSRSSPLPAVIKKV</sequence>